<keyword evidence="5" id="KW-1185">Reference proteome</keyword>
<gene>
    <name evidence="4" type="ORF">IEZ25_14345</name>
</gene>
<feature type="compositionally biased region" description="Low complexity" evidence="1">
    <location>
        <begin position="311"/>
        <end position="348"/>
    </location>
</feature>
<dbReference type="Pfam" id="PF18915">
    <property type="entry name" value="DUF5667"/>
    <property type="match status" value="1"/>
</dbReference>
<keyword evidence="2" id="KW-0812">Transmembrane</keyword>
<dbReference type="RefSeq" id="WP_191200100.1">
    <property type="nucleotide sequence ID" value="NZ_BAAAPA010000007.1"/>
</dbReference>
<protein>
    <recommendedName>
        <fullName evidence="3">DUF5667 domain-containing protein</fullName>
    </recommendedName>
</protein>
<evidence type="ECO:0000313" key="5">
    <source>
        <dbReference type="Proteomes" id="UP000649289"/>
    </source>
</evidence>
<evidence type="ECO:0000259" key="3">
    <source>
        <dbReference type="Pfam" id="PF18915"/>
    </source>
</evidence>
<keyword evidence="2" id="KW-1133">Transmembrane helix</keyword>
<feature type="transmembrane region" description="Helical" evidence="2">
    <location>
        <begin position="95"/>
        <end position="115"/>
    </location>
</feature>
<evidence type="ECO:0000256" key="1">
    <source>
        <dbReference type="SAM" id="MobiDB-lite"/>
    </source>
</evidence>
<name>A0ABR8MLY2_9ACTN</name>
<organism evidence="4 5">
    <name type="scientific">Nocardioides hwasunensis</name>
    <dbReference type="NCBI Taxonomy" id="397258"/>
    <lineage>
        <taxon>Bacteria</taxon>
        <taxon>Bacillati</taxon>
        <taxon>Actinomycetota</taxon>
        <taxon>Actinomycetes</taxon>
        <taxon>Propionibacteriales</taxon>
        <taxon>Nocardioidaceae</taxon>
        <taxon>Nocardioides</taxon>
    </lineage>
</organism>
<reference evidence="4 5" key="1">
    <citation type="submission" date="2020-09" db="EMBL/GenBank/DDBJ databases">
        <title>novel species in genus Nocardioides.</title>
        <authorList>
            <person name="Zhang G."/>
        </authorList>
    </citation>
    <scope>NUCLEOTIDE SEQUENCE [LARGE SCALE GENOMIC DNA]</scope>
    <source>
        <strain evidence="4 5">19197</strain>
    </source>
</reference>
<feature type="domain" description="DUF5667" evidence="3">
    <location>
        <begin position="118"/>
        <end position="226"/>
    </location>
</feature>
<evidence type="ECO:0000313" key="4">
    <source>
        <dbReference type="EMBL" id="MBD3915802.1"/>
    </source>
</evidence>
<dbReference type="InterPro" id="IPR043725">
    <property type="entry name" value="DUF5667"/>
</dbReference>
<keyword evidence="2" id="KW-0472">Membrane</keyword>
<feature type="compositionally biased region" description="Basic and acidic residues" evidence="1">
    <location>
        <begin position="349"/>
        <end position="358"/>
    </location>
</feature>
<dbReference type="EMBL" id="JACXYY010000005">
    <property type="protein sequence ID" value="MBD3915802.1"/>
    <property type="molecule type" value="Genomic_DNA"/>
</dbReference>
<accession>A0ABR8MLY2</accession>
<proteinExistence type="predicted"/>
<feature type="region of interest" description="Disordered" evidence="1">
    <location>
        <begin position="293"/>
        <end position="361"/>
    </location>
</feature>
<sequence>MTPAFPARRRADEFEALLSGDHDAPLTGRDAARFAGLLEVVADLHALPEAAPRAEFTGDLRERLMIEADTALVRQPTTPSRLAMPTRSRTRDRRIAVLLGGAALLGATATVTVAAQSSLPGESLYGVKRGMEAAEVRLADGDAARGRVQLALADKRLTELEQLARGEGNARLIPETLDDFTADASDGVRNIVASYDGGGAQQDVQHARDFTATSMERLDALQPELPASARDQLLAAGRTLSDLDLEVSFVCAPCQGGITSVPDFLLSSAPADLMSGLDVDAQTLEAAAPISGQDLSGITIPPQLQPPKGAPTSLPTQLPTQLPTTLPTDPTSQPTATPTSSPTTPVKTDPTKPVKDTTDTVTNTVTNTTSTVTTTIDQVTGGALGGLTTGLDDATGGLIGDLTGTANGVTGNLLGNATGGLLH</sequence>
<comment type="caution">
    <text evidence="4">The sequence shown here is derived from an EMBL/GenBank/DDBJ whole genome shotgun (WGS) entry which is preliminary data.</text>
</comment>
<dbReference type="Proteomes" id="UP000649289">
    <property type="component" value="Unassembled WGS sequence"/>
</dbReference>
<evidence type="ECO:0000256" key="2">
    <source>
        <dbReference type="SAM" id="Phobius"/>
    </source>
</evidence>